<evidence type="ECO:0008006" key="2">
    <source>
        <dbReference type="Google" id="ProtNLM"/>
    </source>
</evidence>
<evidence type="ECO:0000313" key="1">
    <source>
        <dbReference type="EMBL" id="GAI92319.1"/>
    </source>
</evidence>
<protein>
    <recommendedName>
        <fullName evidence="2">TNase-like domain-containing protein</fullName>
    </recommendedName>
</protein>
<dbReference type="InterPro" id="IPR035437">
    <property type="entry name" value="SNase_OB-fold_sf"/>
</dbReference>
<name>X1UIW3_9ZZZZ</name>
<dbReference type="SUPFAM" id="SSF50199">
    <property type="entry name" value="Staphylococcal nuclease"/>
    <property type="match status" value="1"/>
</dbReference>
<dbReference type="Gene3D" id="2.40.50.90">
    <property type="match status" value="1"/>
</dbReference>
<gene>
    <name evidence="1" type="ORF">S12H4_38454</name>
</gene>
<organism evidence="1">
    <name type="scientific">marine sediment metagenome</name>
    <dbReference type="NCBI Taxonomy" id="412755"/>
    <lineage>
        <taxon>unclassified sequences</taxon>
        <taxon>metagenomes</taxon>
        <taxon>ecological metagenomes</taxon>
    </lineage>
</organism>
<dbReference type="AlphaFoldDB" id="X1UIW3"/>
<sequence>MEVDEVSVATYVVDGDTFDVAMGERVRLADVDTPERGQVGYSEASFFLERLIYGERVYLDVDDVYRYGPYGRLICRASEILSDIRTMIRKGDPN</sequence>
<proteinExistence type="predicted"/>
<dbReference type="EMBL" id="BARW01023145">
    <property type="protein sequence ID" value="GAI92319.1"/>
    <property type="molecule type" value="Genomic_DNA"/>
</dbReference>
<comment type="caution">
    <text evidence="1">The sequence shown here is derived from an EMBL/GenBank/DDBJ whole genome shotgun (WGS) entry which is preliminary data.</text>
</comment>
<reference evidence="1" key="1">
    <citation type="journal article" date="2014" name="Front. Microbiol.">
        <title>High frequency of phylogenetically diverse reductive dehalogenase-homologous genes in deep subseafloor sedimentary metagenomes.</title>
        <authorList>
            <person name="Kawai M."/>
            <person name="Futagami T."/>
            <person name="Toyoda A."/>
            <person name="Takaki Y."/>
            <person name="Nishi S."/>
            <person name="Hori S."/>
            <person name="Arai W."/>
            <person name="Tsubouchi T."/>
            <person name="Morono Y."/>
            <person name="Uchiyama I."/>
            <person name="Ito T."/>
            <person name="Fujiyama A."/>
            <person name="Inagaki F."/>
            <person name="Takami H."/>
        </authorList>
    </citation>
    <scope>NUCLEOTIDE SEQUENCE</scope>
    <source>
        <strain evidence="1">Expedition CK06-06</strain>
    </source>
</reference>
<accession>X1UIW3</accession>